<dbReference type="InterPro" id="IPR011102">
    <property type="entry name" value="Sig_transdc_His_kinase_HWE"/>
</dbReference>
<feature type="domain" description="PAS" evidence="13">
    <location>
        <begin position="9"/>
        <end position="82"/>
    </location>
</feature>
<dbReference type="Gene3D" id="3.30.450.20">
    <property type="entry name" value="PAS domain"/>
    <property type="match status" value="5"/>
</dbReference>
<dbReference type="Pfam" id="PF08448">
    <property type="entry name" value="PAS_4"/>
    <property type="match status" value="3"/>
</dbReference>
<organism evidence="15 16">
    <name type="scientific">Aureimonas jatrophae</name>
    <dbReference type="NCBI Taxonomy" id="1166073"/>
    <lineage>
        <taxon>Bacteria</taxon>
        <taxon>Pseudomonadati</taxon>
        <taxon>Pseudomonadota</taxon>
        <taxon>Alphaproteobacteria</taxon>
        <taxon>Hyphomicrobiales</taxon>
        <taxon>Aurantimonadaceae</taxon>
        <taxon>Aureimonas</taxon>
    </lineage>
</organism>
<dbReference type="AlphaFoldDB" id="A0A1H0KAR9"/>
<dbReference type="RefSeq" id="WP_090675259.1">
    <property type="nucleotide sequence ID" value="NZ_FNIT01000007.1"/>
</dbReference>
<proteinExistence type="predicted"/>
<evidence type="ECO:0000256" key="6">
    <source>
        <dbReference type="ARBA" id="ARBA00022643"/>
    </source>
</evidence>
<keyword evidence="8" id="KW-0677">Repeat</keyword>
<feature type="domain" description="PAC" evidence="14">
    <location>
        <begin position="212"/>
        <end position="267"/>
    </location>
</feature>
<dbReference type="EMBL" id="FNIT01000007">
    <property type="protein sequence ID" value="SDO52976.1"/>
    <property type="molecule type" value="Genomic_DNA"/>
</dbReference>
<dbReference type="PANTHER" id="PTHR41523:SF7">
    <property type="entry name" value="HISTIDINE KINASE"/>
    <property type="match status" value="1"/>
</dbReference>
<feature type="domain" description="PAC" evidence="14">
    <location>
        <begin position="83"/>
        <end position="136"/>
    </location>
</feature>
<evidence type="ECO:0000256" key="8">
    <source>
        <dbReference type="ARBA" id="ARBA00022737"/>
    </source>
</evidence>
<dbReference type="PROSITE" id="PS50112">
    <property type="entry name" value="PAS"/>
    <property type="match status" value="1"/>
</dbReference>
<protein>
    <recommendedName>
        <fullName evidence="3">Blue-light-activated histidine kinase</fullName>
        <ecNumber evidence="2">2.7.13.3</ecNumber>
    </recommendedName>
</protein>
<dbReference type="Gene3D" id="3.30.565.10">
    <property type="entry name" value="Histidine kinase-like ATPase, C-terminal domain"/>
    <property type="match status" value="1"/>
</dbReference>
<keyword evidence="10" id="KW-0418">Kinase</keyword>
<keyword evidence="11" id="KW-0067">ATP-binding</keyword>
<dbReference type="Proteomes" id="UP000198793">
    <property type="component" value="Unassembled WGS sequence"/>
</dbReference>
<evidence type="ECO:0000256" key="2">
    <source>
        <dbReference type="ARBA" id="ARBA00012438"/>
    </source>
</evidence>
<dbReference type="GO" id="GO:0004673">
    <property type="term" value="F:protein histidine kinase activity"/>
    <property type="evidence" value="ECO:0007669"/>
    <property type="project" value="UniProtKB-EC"/>
</dbReference>
<evidence type="ECO:0000259" key="13">
    <source>
        <dbReference type="PROSITE" id="PS50112"/>
    </source>
</evidence>
<dbReference type="Pfam" id="PF13188">
    <property type="entry name" value="PAS_8"/>
    <property type="match status" value="1"/>
</dbReference>
<dbReference type="SMART" id="SM00911">
    <property type="entry name" value="HWE_HK"/>
    <property type="match status" value="1"/>
</dbReference>
<evidence type="ECO:0000256" key="9">
    <source>
        <dbReference type="ARBA" id="ARBA00022741"/>
    </source>
</evidence>
<keyword evidence="5" id="KW-0285">Flavoprotein</keyword>
<dbReference type="Gene3D" id="3.30.450.40">
    <property type="match status" value="1"/>
</dbReference>
<reference evidence="15 16" key="1">
    <citation type="submission" date="2016-10" db="EMBL/GenBank/DDBJ databases">
        <authorList>
            <person name="de Groot N.N."/>
        </authorList>
    </citation>
    <scope>NUCLEOTIDE SEQUENCE [LARGE SCALE GENOMIC DNA]</scope>
    <source>
        <strain evidence="16">L7-484,KACC 16230,DSM 25025</strain>
    </source>
</reference>
<dbReference type="Pfam" id="PF07536">
    <property type="entry name" value="HWE_HK"/>
    <property type="match status" value="1"/>
</dbReference>
<dbReference type="CDD" id="cd00130">
    <property type="entry name" value="PAS"/>
    <property type="match status" value="1"/>
</dbReference>
<evidence type="ECO:0000256" key="3">
    <source>
        <dbReference type="ARBA" id="ARBA00021740"/>
    </source>
</evidence>
<evidence type="ECO:0000256" key="1">
    <source>
        <dbReference type="ARBA" id="ARBA00000085"/>
    </source>
</evidence>
<dbReference type="InterPro" id="IPR000700">
    <property type="entry name" value="PAS-assoc_C"/>
</dbReference>
<dbReference type="OrthoDB" id="341208at2"/>
<dbReference type="STRING" id="1166073.SAMN05192530_107182"/>
<dbReference type="SMART" id="SM00065">
    <property type="entry name" value="GAF"/>
    <property type="match status" value="1"/>
</dbReference>
<dbReference type="NCBIfam" id="TIGR00229">
    <property type="entry name" value="sensory_box"/>
    <property type="match status" value="2"/>
</dbReference>
<dbReference type="InterPro" id="IPR029016">
    <property type="entry name" value="GAF-like_dom_sf"/>
</dbReference>
<dbReference type="Pfam" id="PF00989">
    <property type="entry name" value="PAS"/>
    <property type="match status" value="1"/>
</dbReference>
<dbReference type="GO" id="GO:0006355">
    <property type="term" value="P:regulation of DNA-templated transcription"/>
    <property type="evidence" value="ECO:0007669"/>
    <property type="project" value="InterPro"/>
</dbReference>
<dbReference type="Pfam" id="PF01590">
    <property type="entry name" value="GAF"/>
    <property type="match status" value="1"/>
</dbReference>
<evidence type="ECO:0000256" key="11">
    <source>
        <dbReference type="ARBA" id="ARBA00022840"/>
    </source>
</evidence>
<dbReference type="PROSITE" id="PS50113">
    <property type="entry name" value="PAC"/>
    <property type="match status" value="2"/>
</dbReference>
<keyword evidence="6" id="KW-0288">FMN</keyword>
<evidence type="ECO:0000256" key="4">
    <source>
        <dbReference type="ARBA" id="ARBA00022553"/>
    </source>
</evidence>
<dbReference type="EC" id="2.7.13.3" evidence="2"/>
<keyword evidence="9" id="KW-0547">Nucleotide-binding</keyword>
<dbReference type="InterPro" id="IPR013767">
    <property type="entry name" value="PAS_fold"/>
</dbReference>
<keyword evidence="16" id="KW-1185">Reference proteome</keyword>
<keyword evidence="4" id="KW-0597">Phosphoprotein</keyword>
<dbReference type="SMART" id="SM00091">
    <property type="entry name" value="PAS"/>
    <property type="match status" value="4"/>
</dbReference>
<comment type="catalytic activity">
    <reaction evidence="1">
        <text>ATP + protein L-histidine = ADP + protein N-phospho-L-histidine.</text>
        <dbReference type="EC" id="2.7.13.3"/>
    </reaction>
</comment>
<evidence type="ECO:0000313" key="15">
    <source>
        <dbReference type="EMBL" id="SDO52976.1"/>
    </source>
</evidence>
<evidence type="ECO:0000256" key="12">
    <source>
        <dbReference type="ARBA" id="ARBA00023026"/>
    </source>
</evidence>
<dbReference type="InterPro" id="IPR036890">
    <property type="entry name" value="HATPase_C_sf"/>
</dbReference>
<keyword evidence="7" id="KW-0808">Transferase</keyword>
<dbReference type="InterPro" id="IPR035965">
    <property type="entry name" value="PAS-like_dom_sf"/>
</dbReference>
<dbReference type="SUPFAM" id="SSF55781">
    <property type="entry name" value="GAF domain-like"/>
    <property type="match status" value="1"/>
</dbReference>
<dbReference type="GO" id="GO:0005524">
    <property type="term" value="F:ATP binding"/>
    <property type="evidence" value="ECO:0007669"/>
    <property type="project" value="UniProtKB-KW"/>
</dbReference>
<sequence length="1002" mass="110864">MRRDEPAYSPARDRQIIQSITEFAIIATDREGIVTDWNAGAEQILGWSAREMVGRTAELFFTPEDRKGGRAFKEMTIALETGRALDERWHLKSDGSRFWASGEMMPLRDDDDRHIGFVKVLRDRTDYAVAQRARRDDQEQLEAIFSQSPSFMALLRGPEHRFERANPGYVKLVGGRDVVGRTVAEALPEAVAQGFIDLLDDVYRRGQPHHATETPITLQASPDVPAEHLFLDFVYQPIRDADGSVVGIFVEGVDVTERVAGARRLREAEDRYRALAENVDVGMCVIEMKFDGDGKAVDYRIVDGNPAYERHTGLYGSVGKWVSEIAPGLERHWFDTYGHVALTGEPARFELGATGLGNRMFEVEAHRVGDPDRHHVAILFTDVTDRRRAVTDLANSERKWRSLFENLHEGFILGRVLRDAEGRVTDWRYEEVNRAWGELVGIPSTDAAGRTIRQVFPGIEDAWVNEFADVVETGETIRFTRQVGTLGRWYDGVCHAIGDDRFTVIFLDVTDRIQAEARREAIAELALALSDLTAPNDMAATAARIIGQTLGVGRVGYGTVAGDGETFTVPSDWTAEGYPSLAGVYRMDDYGGYAEDLRQGRTVVIPDIWMDPRTAGDIGPLERVCVRSLVNLPIVENGRTVAVLYVNDDEVRDWRPEKLAFIADAADRMRNAVERRRAEEELRDSESFLRSVLTSSSDCIKVLDLDGNLVFMSEGGMKVMEVSDFNDIAGCPWPDFYTADDSLAAREALVSARAGVSASFQGYADTLKGNHLYWDVQVSPIFGANGKPERILSVSRDISALKASEEARAVLNAELAHRMKNTLAMVQAITTQTLRQARTMDEGRTAVAQRLSALGRAQDILTRTNFTSADVGEVVSAAIAPHHLTPDRITWEGPRFALTSQQALGLSLAVHELATNAAKYGALSNETGRVAMSWDVVDGTFCFRWIETGGPAVVAPDRRGFGSRLIERIVGSYFDGEGHIEFDPSGVRFTLTGAAHGTPVAA</sequence>
<evidence type="ECO:0000256" key="10">
    <source>
        <dbReference type="ARBA" id="ARBA00022777"/>
    </source>
</evidence>
<evidence type="ECO:0000259" key="14">
    <source>
        <dbReference type="PROSITE" id="PS50113"/>
    </source>
</evidence>
<accession>A0A1H0KAR9</accession>
<name>A0A1H0KAR9_9HYPH</name>
<dbReference type="SUPFAM" id="SSF55785">
    <property type="entry name" value="PYP-like sensor domain (PAS domain)"/>
    <property type="match status" value="5"/>
</dbReference>
<dbReference type="PANTHER" id="PTHR41523">
    <property type="entry name" value="TWO-COMPONENT SYSTEM SENSOR PROTEIN"/>
    <property type="match status" value="1"/>
</dbReference>
<dbReference type="InterPro" id="IPR013656">
    <property type="entry name" value="PAS_4"/>
</dbReference>
<evidence type="ECO:0000313" key="16">
    <source>
        <dbReference type="Proteomes" id="UP000198793"/>
    </source>
</evidence>
<gene>
    <name evidence="15" type="ORF">SAMN05192530_107182</name>
</gene>
<evidence type="ECO:0000256" key="5">
    <source>
        <dbReference type="ARBA" id="ARBA00022630"/>
    </source>
</evidence>
<dbReference type="InterPro" id="IPR000014">
    <property type="entry name" value="PAS"/>
</dbReference>
<evidence type="ECO:0000256" key="7">
    <source>
        <dbReference type="ARBA" id="ARBA00022679"/>
    </source>
</evidence>
<dbReference type="InterPro" id="IPR003018">
    <property type="entry name" value="GAF"/>
</dbReference>
<keyword evidence="12" id="KW-0843">Virulence</keyword>